<dbReference type="InterPro" id="IPR044686">
    <property type="entry name" value="OFP17"/>
</dbReference>
<evidence type="ECO:0000256" key="5">
    <source>
        <dbReference type="ARBA" id="ARBA00023242"/>
    </source>
</evidence>
<dbReference type="InterPro" id="IPR006458">
    <property type="entry name" value="Ovate_C"/>
</dbReference>
<gene>
    <name evidence="7" type="ORF">ACMD2_19408</name>
</gene>
<keyword evidence="5" id="KW-0539">Nucleus</keyword>
<comment type="caution">
    <text evidence="7">The sequence shown here is derived from an EMBL/GenBank/DDBJ whole genome shotgun (WGS) entry which is preliminary data.</text>
</comment>
<dbReference type="STRING" id="4615.A0A199VLQ8"/>
<keyword evidence="3" id="KW-0805">Transcription regulation</keyword>
<evidence type="ECO:0000256" key="1">
    <source>
        <dbReference type="ARBA" id="ARBA00004123"/>
    </source>
</evidence>
<evidence type="ECO:0000259" key="6">
    <source>
        <dbReference type="PROSITE" id="PS51754"/>
    </source>
</evidence>
<reference evidence="7 8" key="1">
    <citation type="journal article" date="2016" name="DNA Res.">
        <title>The draft genome of MD-2 pineapple using hybrid error correction of long reads.</title>
        <authorList>
            <person name="Redwan R.M."/>
            <person name="Saidin A."/>
            <person name="Kumar S.V."/>
        </authorList>
    </citation>
    <scope>NUCLEOTIDE SEQUENCE [LARGE SCALE GENOMIC DNA]</scope>
    <source>
        <strain evidence="8">cv. MD2</strain>
        <tissue evidence="7">Leaf</tissue>
    </source>
</reference>
<dbReference type="GO" id="GO:0005634">
    <property type="term" value="C:nucleus"/>
    <property type="evidence" value="ECO:0007669"/>
    <property type="project" value="UniProtKB-SubCell"/>
</dbReference>
<dbReference type="PANTHER" id="PTHR34042:SF1">
    <property type="entry name" value="TRANSCRIPTION REPRESSOR OFP17"/>
    <property type="match status" value="1"/>
</dbReference>
<protein>
    <submittedName>
        <fullName evidence="7">Transcription repressor OFP17</fullName>
    </submittedName>
</protein>
<dbReference type="GO" id="GO:0045892">
    <property type="term" value="P:negative regulation of DNA-templated transcription"/>
    <property type="evidence" value="ECO:0007669"/>
    <property type="project" value="InterPro"/>
</dbReference>
<evidence type="ECO:0000256" key="4">
    <source>
        <dbReference type="ARBA" id="ARBA00023163"/>
    </source>
</evidence>
<dbReference type="PROSITE" id="PS51754">
    <property type="entry name" value="OVATE"/>
    <property type="match status" value="2"/>
</dbReference>
<feature type="domain" description="OVATE" evidence="6">
    <location>
        <begin position="105"/>
        <end position="166"/>
    </location>
</feature>
<comment type="subcellular location">
    <subcellularLocation>
        <location evidence="1">Nucleus</location>
    </subcellularLocation>
</comment>
<name>A0A199VLQ8_ANACO</name>
<proteinExistence type="predicted"/>
<keyword evidence="2" id="KW-0678">Repressor</keyword>
<accession>A0A199VLQ8</accession>
<evidence type="ECO:0000313" key="7">
    <source>
        <dbReference type="EMBL" id="OAY78014.1"/>
    </source>
</evidence>
<evidence type="ECO:0000313" key="8">
    <source>
        <dbReference type="Proteomes" id="UP000092600"/>
    </source>
</evidence>
<organism evidence="7 8">
    <name type="scientific">Ananas comosus</name>
    <name type="common">Pineapple</name>
    <name type="synonym">Ananas ananas</name>
    <dbReference type="NCBI Taxonomy" id="4615"/>
    <lineage>
        <taxon>Eukaryota</taxon>
        <taxon>Viridiplantae</taxon>
        <taxon>Streptophyta</taxon>
        <taxon>Embryophyta</taxon>
        <taxon>Tracheophyta</taxon>
        <taxon>Spermatophyta</taxon>
        <taxon>Magnoliopsida</taxon>
        <taxon>Liliopsida</taxon>
        <taxon>Poales</taxon>
        <taxon>Bromeliaceae</taxon>
        <taxon>Bromelioideae</taxon>
        <taxon>Ananas</taxon>
    </lineage>
</organism>
<dbReference type="PANTHER" id="PTHR34042">
    <property type="entry name" value="TRANSCRIPTION REPRESSOR OFP17"/>
    <property type="match status" value="1"/>
</dbReference>
<keyword evidence="4" id="KW-0804">Transcription</keyword>
<evidence type="ECO:0000256" key="3">
    <source>
        <dbReference type="ARBA" id="ARBA00023015"/>
    </source>
</evidence>
<feature type="domain" description="OVATE" evidence="6">
    <location>
        <begin position="262"/>
        <end position="323"/>
    </location>
</feature>
<dbReference type="Proteomes" id="UP000092600">
    <property type="component" value="Unassembled WGS sequence"/>
</dbReference>
<evidence type="ECO:0000256" key="2">
    <source>
        <dbReference type="ARBA" id="ARBA00022491"/>
    </source>
</evidence>
<dbReference type="AlphaFoldDB" id="A0A199VLQ8"/>
<sequence length="352" mass="41191">MPTSPCIRIPRIFNRSFSLQAFKFRNLHEVVEKMSPRRRNKFCKFRSIRAVFWPLVSMRSEETIDKIGELPSMSIERVQAPLPSPVTPAYIKMVCSRREREGGMEAHDEVEEACRSFENYLMEMLVEEREVRDLMDVEELLDCWDSLKCPEFIELVCRFYGELCKDLFSSDLPFSLQAFKFRNLHEVVEKMSPRRRNKFCKFRSIRAVFWPLVSMRSEETIDKIGELPSMSIERVQAPLPSPVTPAYIKMVCSRREREGGMEAHDEVEEACRSFENYLMEMLVEEREVRDLMDVEELLDCWDSLKCPEFIELVCRFYGELCKDLFSSDLPSEAAATATTANENAADKKLIEK</sequence>
<dbReference type="EMBL" id="LSRQ01001391">
    <property type="protein sequence ID" value="OAY78014.1"/>
    <property type="molecule type" value="Genomic_DNA"/>
</dbReference>